<name>A0ABV7M725_9PROT</name>
<reference evidence="3" key="1">
    <citation type="journal article" date="2019" name="Int. J. Syst. Evol. Microbiol.">
        <title>The Global Catalogue of Microorganisms (GCM) 10K type strain sequencing project: providing services to taxonomists for standard genome sequencing and annotation.</title>
        <authorList>
            <consortium name="The Broad Institute Genomics Platform"/>
            <consortium name="The Broad Institute Genome Sequencing Center for Infectious Disease"/>
            <person name="Wu L."/>
            <person name="Ma J."/>
        </authorList>
    </citation>
    <scope>NUCLEOTIDE SEQUENCE [LARGE SCALE GENOMIC DNA]</scope>
    <source>
        <strain evidence="3">KCTC 22245</strain>
    </source>
</reference>
<feature type="signal peptide" evidence="1">
    <location>
        <begin position="1"/>
        <end position="21"/>
    </location>
</feature>
<dbReference type="Gene3D" id="2.40.160.20">
    <property type="match status" value="1"/>
</dbReference>
<dbReference type="SUPFAM" id="SSF56925">
    <property type="entry name" value="OMPA-like"/>
    <property type="match status" value="1"/>
</dbReference>
<dbReference type="EMBL" id="JBHRVA010000002">
    <property type="protein sequence ID" value="MFC3301258.1"/>
    <property type="molecule type" value="Genomic_DNA"/>
</dbReference>
<dbReference type="InterPro" id="IPR011250">
    <property type="entry name" value="OMP/PagP_B-barrel"/>
</dbReference>
<proteinExistence type="predicted"/>
<accession>A0ABV7M725</accession>
<evidence type="ECO:0000313" key="2">
    <source>
        <dbReference type="EMBL" id="MFC3301258.1"/>
    </source>
</evidence>
<sequence>MLRTLTAGIACAIASLSLASAEDATNPWYVGYNAGLGIESRDYSGSETQNGMITPFGFTNDEPGLATSLYLGRRLTSALSAELETFALSNDFDSHRTLGFNLSAKADLGERFYAYAAPGGALLARDNVLGDDDVSLRPTVKAGLGVRTGAYGSLVLEARWISLVSNAEDSFSYDVGGATPDPVVVQRTFDASATSYTIGYRFNF</sequence>
<dbReference type="RefSeq" id="WP_189571894.1">
    <property type="nucleotide sequence ID" value="NZ_BMXU01000001.1"/>
</dbReference>
<keyword evidence="1" id="KW-0732">Signal</keyword>
<comment type="caution">
    <text evidence="2">The sequence shown here is derived from an EMBL/GenBank/DDBJ whole genome shotgun (WGS) entry which is preliminary data.</text>
</comment>
<evidence type="ECO:0008006" key="4">
    <source>
        <dbReference type="Google" id="ProtNLM"/>
    </source>
</evidence>
<protein>
    <recommendedName>
        <fullName evidence="4">Outer membrane protein beta-barrel domain-containing protein</fullName>
    </recommendedName>
</protein>
<gene>
    <name evidence="2" type="ORF">ACFONP_00750</name>
</gene>
<feature type="chain" id="PRO_5046201911" description="Outer membrane protein beta-barrel domain-containing protein" evidence="1">
    <location>
        <begin position="22"/>
        <end position="204"/>
    </location>
</feature>
<evidence type="ECO:0000313" key="3">
    <source>
        <dbReference type="Proteomes" id="UP001595607"/>
    </source>
</evidence>
<keyword evidence="3" id="KW-1185">Reference proteome</keyword>
<organism evidence="2 3">
    <name type="scientific">Parvularcula lutaonensis</name>
    <dbReference type="NCBI Taxonomy" id="491923"/>
    <lineage>
        <taxon>Bacteria</taxon>
        <taxon>Pseudomonadati</taxon>
        <taxon>Pseudomonadota</taxon>
        <taxon>Alphaproteobacteria</taxon>
        <taxon>Parvularculales</taxon>
        <taxon>Parvularculaceae</taxon>
        <taxon>Parvularcula</taxon>
    </lineage>
</organism>
<evidence type="ECO:0000256" key="1">
    <source>
        <dbReference type="SAM" id="SignalP"/>
    </source>
</evidence>
<dbReference type="Proteomes" id="UP001595607">
    <property type="component" value="Unassembled WGS sequence"/>
</dbReference>